<evidence type="ECO:0000313" key="1">
    <source>
        <dbReference type="EMBL" id="VYT70981.1"/>
    </source>
</evidence>
<dbReference type="RefSeq" id="WP_118248732.1">
    <property type="nucleotide sequence ID" value="NZ_CACRTL010000017.1"/>
</dbReference>
<dbReference type="AlphaFoldDB" id="A0A6N2YVW5"/>
<proteinExistence type="predicted"/>
<reference evidence="1" key="1">
    <citation type="submission" date="2019-11" db="EMBL/GenBank/DDBJ databases">
        <authorList>
            <person name="Feng L."/>
        </authorList>
    </citation>
    <scope>NUCLEOTIDE SEQUENCE</scope>
    <source>
        <strain evidence="1">CramosumLFYP8</strain>
    </source>
</reference>
<name>A0A6N2YVW5_9FIRM</name>
<accession>A0A6N2YVW5</accession>
<organism evidence="1">
    <name type="scientific">Thomasclavelia ramosa</name>
    <dbReference type="NCBI Taxonomy" id="1547"/>
    <lineage>
        <taxon>Bacteria</taxon>
        <taxon>Bacillati</taxon>
        <taxon>Bacillota</taxon>
        <taxon>Erysipelotrichia</taxon>
        <taxon>Erysipelotrichales</taxon>
        <taxon>Coprobacillaceae</taxon>
        <taxon>Thomasclavelia</taxon>
    </lineage>
</organism>
<dbReference type="EMBL" id="CACRTL010000017">
    <property type="protein sequence ID" value="VYT70981.1"/>
    <property type="molecule type" value="Genomic_DNA"/>
</dbReference>
<sequence>MLNVKILSLIFPERTNNTLYAMIRNLKDKYNLKYKTAEIPIDIIVKEYGISFESITALILAFRKEKDDSSKVA</sequence>
<protein>
    <submittedName>
        <fullName evidence="1">Uncharacterized protein</fullName>
    </submittedName>
</protein>
<gene>
    <name evidence="1" type="ORF">CRLFYP8_01962</name>
</gene>